<reference evidence="1" key="7">
    <citation type="journal article" date="2005" name="Science">
        <title>The Transcriptional Landscape of the Mammalian Genome.</title>
        <authorList>
            <consortium name="The FANTOM Consortium"/>
            <consortium name="Riken Genome Exploration Research Group and Genome Science Group (Genome Network Project Core Group)"/>
        </authorList>
    </citation>
    <scope>NUCLEOTIDE SEQUENCE</scope>
    <source>
        <strain evidence="1">C57BL/6J</strain>
        <tissue evidence="1">Diencephalon</tissue>
    </source>
</reference>
<name>Q8CBY5_MOUSE</name>
<dbReference type="EMBL" id="AK034303">
    <property type="protein sequence ID" value="BAC28667.1"/>
    <property type="molecule type" value="mRNA"/>
</dbReference>
<accession>Q8CBY5</accession>
<reference evidence="1" key="5">
    <citation type="submission" date="2001-07" db="EMBL/GenBank/DDBJ databases">
        <authorList>
            <person name="Adachi J."/>
            <person name="Aizawa K."/>
            <person name="Akimura T."/>
            <person name="Arakawa T."/>
            <person name="Bono H."/>
            <person name="Carninci P."/>
            <person name="Fukuda S."/>
            <person name="Furuno M."/>
            <person name="Hanagaki T."/>
            <person name="Hara A."/>
            <person name="Hashizume W."/>
            <person name="Hayashida K."/>
            <person name="Hayatsu N."/>
            <person name="Hiramoto K."/>
            <person name="Hiraoka T."/>
            <person name="Hirozane T."/>
            <person name="Hori F."/>
            <person name="Imotani K."/>
            <person name="Ishii Y."/>
            <person name="Itoh M."/>
            <person name="Kagawa I."/>
            <person name="Kasukawa T."/>
            <person name="Katoh H."/>
            <person name="Kawai J."/>
            <person name="Kojima Y."/>
            <person name="Kondo S."/>
            <person name="Konno H."/>
            <person name="Kouda M."/>
            <person name="Koya S."/>
            <person name="Kurihara C."/>
            <person name="Matsuyama T."/>
            <person name="Miyazaki A."/>
            <person name="Murata M."/>
            <person name="Nakamura M."/>
            <person name="Nishi K."/>
            <person name="Nomura K."/>
            <person name="Numazaki R."/>
            <person name="Ohno M."/>
            <person name="Ohsato N."/>
            <person name="Okazaki Y."/>
            <person name="Saito R."/>
            <person name="Saitoh H."/>
            <person name="Sakai C."/>
            <person name="Sakai K."/>
            <person name="Sakazume N."/>
            <person name="Sano H."/>
            <person name="Sasaki D."/>
            <person name="Shibata K."/>
            <person name="Shinagawa A."/>
            <person name="Shiraki T."/>
            <person name="Sogabe Y."/>
            <person name="Tagami M."/>
            <person name="Tagawa A."/>
            <person name="Takahashi F."/>
            <person name="Takaku-Akahira S."/>
            <person name="Takeda Y."/>
            <person name="Tanaka T."/>
            <person name="Tomaru A."/>
            <person name="Toya T."/>
            <person name="Yasunishi A."/>
            <person name="Muramatsu M."/>
            <person name="Hayashizaki Y."/>
        </authorList>
    </citation>
    <scope>NUCLEOTIDE SEQUENCE</scope>
    <source>
        <strain evidence="1">C57BL/6J</strain>
        <tissue evidence="1">Diencephalon</tissue>
    </source>
</reference>
<evidence type="ECO:0000313" key="1">
    <source>
        <dbReference type="EMBL" id="BAC28667.1"/>
    </source>
</evidence>
<protein>
    <submittedName>
        <fullName evidence="1">Uncharacterized protein</fullName>
    </submittedName>
</protein>
<reference evidence="1" key="8">
    <citation type="journal article" date="2005" name="Science">
        <title>Antisense Transcription in the Mammalian Transcriptome.</title>
        <authorList>
            <consortium name="RIKEN Genome Exploration Research Group and Genome Science Group (Genome Network Project Core Group) and the FANTOM Consortium"/>
        </authorList>
    </citation>
    <scope>NUCLEOTIDE SEQUENCE</scope>
    <source>
        <strain evidence="1">C57BL/6J</strain>
        <tissue evidence="1">Diencephalon</tissue>
    </source>
</reference>
<dbReference type="AlphaFoldDB" id="Q8CBY5"/>
<dbReference type="MGI" id="MGI:2443913">
    <property type="gene designation" value="9330175E14Rik"/>
</dbReference>
<reference evidence="1" key="4">
    <citation type="journal article" date="2001" name="Nature">
        <title>Functional annotation of a full-length mouse cDNA collection.</title>
        <authorList>
            <consortium name="The RIKEN Genome Exploration Research Group Phase II Team and the FANTOM Consortium"/>
        </authorList>
    </citation>
    <scope>NUCLEOTIDE SEQUENCE</scope>
    <source>
        <strain evidence="1">C57BL/6J</strain>
        <tissue evidence="1">Diencephalon</tissue>
    </source>
</reference>
<reference evidence="1" key="1">
    <citation type="journal article" date="1999" name="Methods Enzymol.">
        <title>High-efficiency full-length cDNA cloning.</title>
        <authorList>
            <person name="Carninci P."/>
            <person name="Hayashizaki Y."/>
        </authorList>
    </citation>
    <scope>NUCLEOTIDE SEQUENCE</scope>
    <source>
        <strain evidence="1">C57BL/6J</strain>
        <tissue evidence="1">Diencephalon</tissue>
    </source>
</reference>
<reference evidence="1" key="2">
    <citation type="journal article" date="2000" name="Genome Res.">
        <title>Normalization and subtraction of cap-trapper-selected cDNAs to prepare full-length cDNA libraries for rapid discovery of new genes.</title>
        <authorList>
            <person name="Carninci P."/>
            <person name="Shibata Y."/>
            <person name="Hayatsu N."/>
            <person name="Sugahara Y."/>
            <person name="Shibata K."/>
            <person name="Itoh M."/>
            <person name="Konno H."/>
            <person name="Okazaki Y."/>
            <person name="Muramatsu M."/>
            <person name="Hayashizaki Y."/>
        </authorList>
    </citation>
    <scope>NUCLEOTIDE SEQUENCE</scope>
    <source>
        <strain evidence="1">C57BL/6J</strain>
        <tissue evidence="1">Diencephalon</tissue>
    </source>
</reference>
<reference evidence="1" key="6">
    <citation type="journal article" date="2002" name="Nature">
        <title>Analysis of the mouse transcriptome based on functional annotation of 60,770 full-length cDNAs.</title>
        <authorList>
            <consortium name="The FANTOM Consortium and the RIKEN Genome Exploration Research Group Phase I and II Team"/>
        </authorList>
    </citation>
    <scope>NUCLEOTIDE SEQUENCE</scope>
    <source>
        <strain evidence="1">C57BL/6J</strain>
        <tissue evidence="1">Diencephalon</tissue>
    </source>
</reference>
<gene>
    <name evidence="2" type="primary">9330175E14Rik</name>
</gene>
<organism evidence="1">
    <name type="scientific">Mus musculus</name>
    <name type="common">Mouse</name>
    <dbReference type="NCBI Taxonomy" id="10090"/>
    <lineage>
        <taxon>Eukaryota</taxon>
        <taxon>Metazoa</taxon>
        <taxon>Chordata</taxon>
        <taxon>Craniata</taxon>
        <taxon>Vertebrata</taxon>
        <taxon>Euteleostomi</taxon>
        <taxon>Mammalia</taxon>
        <taxon>Eutheria</taxon>
        <taxon>Euarchontoglires</taxon>
        <taxon>Glires</taxon>
        <taxon>Rodentia</taxon>
        <taxon>Myomorpha</taxon>
        <taxon>Muroidea</taxon>
        <taxon>Muridae</taxon>
        <taxon>Murinae</taxon>
        <taxon>Mus</taxon>
        <taxon>Mus</taxon>
    </lineage>
</organism>
<dbReference type="AGR" id="MGI:2443913"/>
<sequence length="100" mass="11759">MQEGICYCSGKQQQYRELNRRPLCVCMCVCVCVCVCVCPQEISKAWIGEISSQAQGLVGFQDKLRDWWDFKIRDWRVLIGFQTWKWARTFNLTLTDGNIR</sequence>
<evidence type="ECO:0000313" key="2">
    <source>
        <dbReference type="MGI" id="MGI:2443913"/>
    </source>
</evidence>
<proteinExistence type="evidence at transcript level"/>
<reference evidence="1" key="3">
    <citation type="journal article" date="2000" name="Genome Res.">
        <title>RIKEN integrated sequence analysis (RISA) system--384-format sequencing pipeline with 384 multicapillary sequencer.</title>
        <authorList>
            <person name="Shibata K."/>
            <person name="Itoh M."/>
            <person name="Aizawa K."/>
            <person name="Nagaoka S."/>
            <person name="Sasaki N."/>
            <person name="Carninci P."/>
            <person name="Konno H."/>
            <person name="Akiyama J."/>
            <person name="Nishi K."/>
            <person name="Kitsunai T."/>
            <person name="Tashiro H."/>
            <person name="Itoh M."/>
            <person name="Sumi N."/>
            <person name="Ishii Y."/>
            <person name="Nakamura S."/>
            <person name="Hazama M."/>
            <person name="Nishine T."/>
            <person name="Harada A."/>
            <person name="Yamamoto R."/>
            <person name="Matsumoto H."/>
            <person name="Sakaguchi S."/>
            <person name="Ikegami T."/>
            <person name="Kashiwagi K."/>
            <person name="Fujiwake S."/>
            <person name="Inoue K."/>
            <person name="Togawa Y."/>
            <person name="Izawa M."/>
            <person name="Ohara E."/>
            <person name="Watahiki M."/>
            <person name="Yoneda Y."/>
            <person name="Ishikawa T."/>
            <person name="Ozawa K."/>
            <person name="Tanaka T."/>
            <person name="Matsuura S."/>
            <person name="Kawai J."/>
            <person name="Okazaki Y."/>
            <person name="Muramatsu M."/>
            <person name="Inoue Y."/>
            <person name="Kira A."/>
            <person name="Hayashizaki Y."/>
        </authorList>
    </citation>
    <scope>NUCLEOTIDE SEQUENCE</scope>
    <source>
        <strain evidence="1">C57BL/6J</strain>
        <tissue evidence="1">Diencephalon</tissue>
    </source>
</reference>